<evidence type="ECO:0000256" key="1">
    <source>
        <dbReference type="SAM" id="MobiDB-lite"/>
    </source>
</evidence>
<protein>
    <submittedName>
        <fullName evidence="4">DUF1559 domain-containing protein</fullName>
    </submittedName>
</protein>
<evidence type="ECO:0000313" key="2">
    <source>
        <dbReference type="EMBL" id="VDO80491.1"/>
    </source>
</evidence>
<reference evidence="4" key="2">
    <citation type="submission" date="2019-09" db="UniProtKB">
        <authorList>
            <consortium name="WormBaseParasite"/>
        </authorList>
    </citation>
    <scope>IDENTIFICATION</scope>
</reference>
<sequence length="110" mass="11744">MHPVGAFAGSDNLARSMPGSSRIPVNDTCALVYADPTRILGQRAVSVAQMTTMDHRWGMKCLRGMDRGGKWGVCGERDEIDVQFNEMQGPLLHGSGSGVPITENGALGSR</sequence>
<feature type="region of interest" description="Disordered" evidence="1">
    <location>
        <begin position="88"/>
        <end position="110"/>
    </location>
</feature>
<accession>A0A3P7Y0K1</accession>
<dbReference type="EMBL" id="UZAH01026424">
    <property type="protein sequence ID" value="VDO80491.1"/>
    <property type="molecule type" value="Genomic_DNA"/>
</dbReference>
<reference evidence="2 3" key="1">
    <citation type="submission" date="2018-11" db="EMBL/GenBank/DDBJ databases">
        <authorList>
            <consortium name="Pathogen Informatics"/>
        </authorList>
    </citation>
    <scope>NUCLEOTIDE SEQUENCE [LARGE SCALE GENOMIC DNA]</scope>
</reference>
<accession>A0A183FP75</accession>
<evidence type="ECO:0000313" key="3">
    <source>
        <dbReference type="Proteomes" id="UP000050761"/>
    </source>
</evidence>
<evidence type="ECO:0000313" key="4">
    <source>
        <dbReference type="WBParaSite" id="HPBE_0000938801-mRNA-1"/>
    </source>
</evidence>
<gene>
    <name evidence="2" type="ORF">HPBE_LOCUS9389</name>
</gene>
<dbReference type="WBParaSite" id="HPBE_0000938801-mRNA-1">
    <property type="protein sequence ID" value="HPBE_0000938801-mRNA-1"/>
    <property type="gene ID" value="HPBE_0000938801"/>
</dbReference>
<dbReference type="AlphaFoldDB" id="A0A183FP75"/>
<dbReference type="Proteomes" id="UP000050761">
    <property type="component" value="Unassembled WGS sequence"/>
</dbReference>
<keyword evidence="3" id="KW-1185">Reference proteome</keyword>
<name>A0A183FP75_HELPZ</name>
<proteinExistence type="predicted"/>
<organism evidence="3 4">
    <name type="scientific">Heligmosomoides polygyrus</name>
    <name type="common">Parasitic roundworm</name>
    <dbReference type="NCBI Taxonomy" id="6339"/>
    <lineage>
        <taxon>Eukaryota</taxon>
        <taxon>Metazoa</taxon>
        <taxon>Ecdysozoa</taxon>
        <taxon>Nematoda</taxon>
        <taxon>Chromadorea</taxon>
        <taxon>Rhabditida</taxon>
        <taxon>Rhabditina</taxon>
        <taxon>Rhabditomorpha</taxon>
        <taxon>Strongyloidea</taxon>
        <taxon>Heligmosomidae</taxon>
        <taxon>Heligmosomoides</taxon>
    </lineage>
</organism>